<dbReference type="InterPro" id="IPR032675">
    <property type="entry name" value="LRR_dom_sf"/>
</dbReference>
<sequence>MTPRLVLRDLYSDYVKWYRQNELTRFNSLSIDYITLGRIAQFLHEVPDIRNHIFELRISWQSQHENFWTRLSKVLPAADMNLKSLQFHDVDLNFIVERGMLDSLPYSRKVERVVFSGVCASPEYLDALLQRFPHSTEVYIGALAKGSSDPSRRLAPDRSVNRRISHLRLTGDFRWEFIPPWQYIRRLDLECVAYAELQAASALVRSLAPRLEHLSLGCQWNTLGTRSSDIGLLMIKDLPALRILHLNLGKPTMADALWATYVLRTRTSVHQTTDFTIPAGLSEVVISIKLNRSKYDMRWVDPNWNLTAPIFSTPNIRVKFVQTGTVELSAARAAIQDAFAFLDLRSPGQRGVIEVVDITC</sequence>
<dbReference type="Proteomes" id="UP000250043">
    <property type="component" value="Unassembled WGS sequence"/>
</dbReference>
<protein>
    <submittedName>
        <fullName evidence="1">Uncharacterized protein</fullName>
    </submittedName>
</protein>
<gene>
    <name evidence="1" type="ORF">OBBRIDRAFT_838164</name>
</gene>
<name>A0A8E2AQC6_9APHY</name>
<organism evidence="1 2">
    <name type="scientific">Obba rivulosa</name>
    <dbReference type="NCBI Taxonomy" id="1052685"/>
    <lineage>
        <taxon>Eukaryota</taxon>
        <taxon>Fungi</taxon>
        <taxon>Dikarya</taxon>
        <taxon>Basidiomycota</taxon>
        <taxon>Agaricomycotina</taxon>
        <taxon>Agaricomycetes</taxon>
        <taxon>Polyporales</taxon>
        <taxon>Gelatoporiaceae</taxon>
        <taxon>Obba</taxon>
    </lineage>
</organism>
<accession>A0A8E2AQC6</accession>
<dbReference type="EMBL" id="KV722528">
    <property type="protein sequence ID" value="OCH86435.1"/>
    <property type="molecule type" value="Genomic_DNA"/>
</dbReference>
<evidence type="ECO:0000313" key="1">
    <source>
        <dbReference type="EMBL" id="OCH86435.1"/>
    </source>
</evidence>
<dbReference type="AlphaFoldDB" id="A0A8E2AQC6"/>
<dbReference type="Gene3D" id="3.80.10.10">
    <property type="entry name" value="Ribonuclease Inhibitor"/>
    <property type="match status" value="1"/>
</dbReference>
<keyword evidence="2" id="KW-1185">Reference proteome</keyword>
<dbReference type="SUPFAM" id="SSF52047">
    <property type="entry name" value="RNI-like"/>
    <property type="match status" value="1"/>
</dbReference>
<proteinExistence type="predicted"/>
<evidence type="ECO:0000313" key="2">
    <source>
        <dbReference type="Proteomes" id="UP000250043"/>
    </source>
</evidence>
<reference evidence="1 2" key="1">
    <citation type="submission" date="2016-07" db="EMBL/GenBank/DDBJ databases">
        <title>Draft genome of the white-rot fungus Obba rivulosa 3A-2.</title>
        <authorList>
            <consortium name="DOE Joint Genome Institute"/>
            <person name="Miettinen O."/>
            <person name="Riley R."/>
            <person name="Acob R."/>
            <person name="Barry K."/>
            <person name="Cullen D."/>
            <person name="De Vries R."/>
            <person name="Hainaut M."/>
            <person name="Hatakka A."/>
            <person name="Henrissat B."/>
            <person name="Hilden K."/>
            <person name="Kuo R."/>
            <person name="Labutti K."/>
            <person name="Lipzen A."/>
            <person name="Makela M.R."/>
            <person name="Sandor L."/>
            <person name="Spatafora J.W."/>
            <person name="Grigoriev I.V."/>
            <person name="Hibbett D.S."/>
        </authorList>
    </citation>
    <scope>NUCLEOTIDE SEQUENCE [LARGE SCALE GENOMIC DNA]</scope>
    <source>
        <strain evidence="1 2">3A-2</strain>
    </source>
</reference>